<evidence type="ECO:0000256" key="1">
    <source>
        <dbReference type="SAM" id="MobiDB-lite"/>
    </source>
</evidence>
<dbReference type="EMBL" id="JAVHNS010000010">
    <property type="protein sequence ID" value="KAK6342177.1"/>
    <property type="molecule type" value="Genomic_DNA"/>
</dbReference>
<feature type="region of interest" description="Disordered" evidence="1">
    <location>
        <begin position="1"/>
        <end position="30"/>
    </location>
</feature>
<feature type="region of interest" description="Disordered" evidence="1">
    <location>
        <begin position="44"/>
        <end position="248"/>
    </location>
</feature>
<sequence length="357" mass="40251">MYPGDFYPPDPELYGMDGGPPYGPSPFIGPDPFIGLPPHLRYAHPRSPMHPYQGRFRTPPPGGLFPPDDLYDEYPDPPSPHGFGGGRDPGYPGGPPFEYEHRGRSRPQMHMPPQHSPGRRGGHPQMFVPEYDEDAAYRRNRARTPGATDRAYRRAQTPGATDQAYRRARTPGATDRDRRRAQTPGATGRDRRRAQTPGATDRDRRRARTPGATDQSYRRARTPGPDSARDRQRTPRGEHGHVNGRPFNIAVHNTLPHTLRLKNVNVVRPDTVQTVEPGAPKQIATIPNLGVRYEYKWRDGQESYEVILDCPRLGTGGPTAFFRGRNCDTRYTSHVVSRNNCIMFFVMPFGTEPIWND</sequence>
<accession>A0AAV9UKG5</accession>
<proteinExistence type="predicted"/>
<evidence type="ECO:0000313" key="3">
    <source>
        <dbReference type="Proteomes" id="UP001373714"/>
    </source>
</evidence>
<name>A0AAV9UKG5_9PEZI</name>
<gene>
    <name evidence="2" type="ORF">TWF730_001656</name>
</gene>
<evidence type="ECO:0000313" key="2">
    <source>
        <dbReference type="EMBL" id="KAK6342177.1"/>
    </source>
</evidence>
<comment type="caution">
    <text evidence="2">The sequence shown here is derived from an EMBL/GenBank/DDBJ whole genome shotgun (WGS) entry which is preliminary data.</text>
</comment>
<reference evidence="2 3" key="1">
    <citation type="submission" date="2019-10" db="EMBL/GenBank/DDBJ databases">
        <authorList>
            <person name="Palmer J.M."/>
        </authorList>
    </citation>
    <scope>NUCLEOTIDE SEQUENCE [LARGE SCALE GENOMIC DNA]</scope>
    <source>
        <strain evidence="2 3">TWF730</strain>
    </source>
</reference>
<feature type="compositionally biased region" description="Basic and acidic residues" evidence="1">
    <location>
        <begin position="227"/>
        <end position="241"/>
    </location>
</feature>
<protein>
    <submittedName>
        <fullName evidence="2">Uncharacterized protein</fullName>
    </submittedName>
</protein>
<organism evidence="2 3">
    <name type="scientific">Orbilia blumenaviensis</name>
    <dbReference type="NCBI Taxonomy" id="1796055"/>
    <lineage>
        <taxon>Eukaryota</taxon>
        <taxon>Fungi</taxon>
        <taxon>Dikarya</taxon>
        <taxon>Ascomycota</taxon>
        <taxon>Pezizomycotina</taxon>
        <taxon>Orbiliomycetes</taxon>
        <taxon>Orbiliales</taxon>
        <taxon>Orbiliaceae</taxon>
        <taxon>Orbilia</taxon>
    </lineage>
</organism>
<feature type="compositionally biased region" description="Pro residues" evidence="1">
    <location>
        <begin position="1"/>
        <end position="11"/>
    </location>
</feature>
<keyword evidence="3" id="KW-1185">Reference proteome</keyword>
<dbReference type="Proteomes" id="UP001373714">
    <property type="component" value="Unassembled WGS sequence"/>
</dbReference>
<dbReference type="AlphaFoldDB" id="A0AAV9UKG5"/>